<dbReference type="PANTHER" id="PTHR42756:SF1">
    <property type="entry name" value="TRANSCRIPTIONAL REPRESSOR OF EMRAB OPERON"/>
    <property type="match status" value="1"/>
</dbReference>
<dbReference type="OrthoDB" id="3237509at2"/>
<keyword evidence="3" id="KW-0804">Transcription</keyword>
<dbReference type="GO" id="GO:0003677">
    <property type="term" value="F:DNA binding"/>
    <property type="evidence" value="ECO:0007669"/>
    <property type="project" value="UniProtKB-KW"/>
</dbReference>
<evidence type="ECO:0000256" key="2">
    <source>
        <dbReference type="ARBA" id="ARBA00023125"/>
    </source>
</evidence>
<evidence type="ECO:0000259" key="4">
    <source>
        <dbReference type="PROSITE" id="PS50995"/>
    </source>
</evidence>
<gene>
    <name evidence="5" type="ORF">BHD05_02450</name>
</gene>
<dbReference type="PROSITE" id="PS01117">
    <property type="entry name" value="HTH_MARR_1"/>
    <property type="match status" value="1"/>
</dbReference>
<name>A0A7L5AG25_9MICO</name>
<dbReference type="InterPro" id="IPR036388">
    <property type="entry name" value="WH-like_DNA-bd_sf"/>
</dbReference>
<dbReference type="RefSeq" id="WP_161885023.1">
    <property type="nucleotide sequence ID" value="NZ_CP017146.1"/>
</dbReference>
<keyword evidence="1" id="KW-0805">Transcription regulation</keyword>
<keyword evidence="2" id="KW-0238">DNA-binding</keyword>
<evidence type="ECO:0000313" key="5">
    <source>
        <dbReference type="EMBL" id="QHO68665.1"/>
    </source>
</evidence>
<dbReference type="SMART" id="SM00347">
    <property type="entry name" value="HTH_MARR"/>
    <property type="match status" value="1"/>
</dbReference>
<dbReference type="SUPFAM" id="SSF46785">
    <property type="entry name" value="Winged helix' DNA-binding domain"/>
    <property type="match status" value="1"/>
</dbReference>
<dbReference type="Proteomes" id="UP000464507">
    <property type="component" value="Chromosome"/>
</dbReference>
<dbReference type="KEGG" id="mant:BHD05_02450"/>
<protein>
    <submittedName>
        <fullName evidence="5">MarR family transcriptional regulator</fullName>
    </submittedName>
</protein>
<dbReference type="AlphaFoldDB" id="A0A7L5AG25"/>
<proteinExistence type="predicted"/>
<dbReference type="EMBL" id="CP017146">
    <property type="protein sequence ID" value="QHO68665.1"/>
    <property type="molecule type" value="Genomic_DNA"/>
</dbReference>
<dbReference type="InterPro" id="IPR023187">
    <property type="entry name" value="Tscrpt_reg_MarR-type_CS"/>
</dbReference>
<dbReference type="PANTHER" id="PTHR42756">
    <property type="entry name" value="TRANSCRIPTIONAL REGULATOR, MARR"/>
    <property type="match status" value="1"/>
</dbReference>
<dbReference type="InterPro" id="IPR036390">
    <property type="entry name" value="WH_DNA-bd_sf"/>
</dbReference>
<evidence type="ECO:0000256" key="1">
    <source>
        <dbReference type="ARBA" id="ARBA00023015"/>
    </source>
</evidence>
<organism evidence="5 6">
    <name type="scientific">Marisediminicola antarctica</name>
    <dbReference type="NCBI Taxonomy" id="674079"/>
    <lineage>
        <taxon>Bacteria</taxon>
        <taxon>Bacillati</taxon>
        <taxon>Actinomycetota</taxon>
        <taxon>Actinomycetes</taxon>
        <taxon>Micrococcales</taxon>
        <taxon>Microbacteriaceae</taxon>
        <taxon>Marisediminicola</taxon>
    </lineage>
</organism>
<keyword evidence="6" id="KW-1185">Reference proteome</keyword>
<accession>A0A7L5AG25</accession>
<dbReference type="InterPro" id="IPR000835">
    <property type="entry name" value="HTH_MarR-typ"/>
</dbReference>
<dbReference type="GO" id="GO:0003700">
    <property type="term" value="F:DNA-binding transcription factor activity"/>
    <property type="evidence" value="ECO:0007669"/>
    <property type="project" value="InterPro"/>
</dbReference>
<dbReference type="PROSITE" id="PS50995">
    <property type="entry name" value="HTH_MARR_2"/>
    <property type="match status" value="1"/>
</dbReference>
<sequence>MPSSDDDEVDLLITAWADRLPDVDFSPLDVMSRLRRVAHKLTGLRRDAFQSAGLSVWEFDVLAALRRADPPHEMSPAELVHATMIGSAAMSNRLENLAVRGLVARKGNPRDGRSNLASLTAEGAERVDSAMIALVESEARELQSLSQQEQTQLVALLRKLATDGGEWRGR</sequence>
<evidence type="ECO:0000313" key="6">
    <source>
        <dbReference type="Proteomes" id="UP000464507"/>
    </source>
</evidence>
<feature type="domain" description="HTH marR-type" evidence="4">
    <location>
        <begin position="27"/>
        <end position="162"/>
    </location>
</feature>
<dbReference type="Gene3D" id="1.10.10.10">
    <property type="entry name" value="Winged helix-like DNA-binding domain superfamily/Winged helix DNA-binding domain"/>
    <property type="match status" value="1"/>
</dbReference>
<evidence type="ECO:0000256" key="3">
    <source>
        <dbReference type="ARBA" id="ARBA00023163"/>
    </source>
</evidence>
<dbReference type="PRINTS" id="PR00598">
    <property type="entry name" value="HTHMARR"/>
</dbReference>
<dbReference type="Pfam" id="PF12802">
    <property type="entry name" value="MarR_2"/>
    <property type="match status" value="1"/>
</dbReference>
<reference evidence="5 6" key="1">
    <citation type="submission" date="2016-09" db="EMBL/GenBank/DDBJ databases">
        <title>Complete genome sequence of microbes from the polar regions.</title>
        <authorList>
            <person name="Liao L."/>
            <person name="Chen B."/>
        </authorList>
    </citation>
    <scope>NUCLEOTIDE SEQUENCE [LARGE SCALE GENOMIC DNA]</scope>
    <source>
        <strain evidence="5 6">ZS314</strain>
    </source>
</reference>